<dbReference type="Proteomes" id="UP001243989">
    <property type="component" value="Unassembled WGS sequence"/>
</dbReference>
<feature type="non-terminal residue" evidence="2">
    <location>
        <position position="1"/>
    </location>
</feature>
<reference evidence="2" key="1">
    <citation type="submission" date="2021-06" db="EMBL/GenBank/DDBJ databases">
        <title>Comparative genomics, transcriptomics and evolutionary studies reveal genomic signatures of adaptation to plant cell wall in hemibiotrophic fungi.</title>
        <authorList>
            <consortium name="DOE Joint Genome Institute"/>
            <person name="Baroncelli R."/>
            <person name="Diaz J.F."/>
            <person name="Benocci T."/>
            <person name="Peng M."/>
            <person name="Battaglia E."/>
            <person name="Haridas S."/>
            <person name="Andreopoulos W."/>
            <person name="Labutti K."/>
            <person name="Pangilinan J."/>
            <person name="Floch G.L."/>
            <person name="Makela M.R."/>
            <person name="Henrissat B."/>
            <person name="Grigoriev I.V."/>
            <person name="Crouch J.A."/>
            <person name="De Vries R.P."/>
            <person name="Sukno S.A."/>
            <person name="Thon M.R."/>
        </authorList>
    </citation>
    <scope>NUCLEOTIDE SEQUENCE</scope>
    <source>
        <strain evidence="2">CBS 102054</strain>
    </source>
</reference>
<dbReference type="GeneID" id="85470057"/>
<organism evidence="2 3">
    <name type="scientific">Colletotrichum phormii</name>
    <dbReference type="NCBI Taxonomy" id="359342"/>
    <lineage>
        <taxon>Eukaryota</taxon>
        <taxon>Fungi</taxon>
        <taxon>Dikarya</taxon>
        <taxon>Ascomycota</taxon>
        <taxon>Pezizomycotina</taxon>
        <taxon>Sordariomycetes</taxon>
        <taxon>Hypocreomycetidae</taxon>
        <taxon>Glomerellales</taxon>
        <taxon>Glomerellaceae</taxon>
        <taxon>Colletotrichum</taxon>
        <taxon>Colletotrichum acutatum species complex</taxon>
    </lineage>
</organism>
<evidence type="ECO:0000259" key="1">
    <source>
        <dbReference type="Pfam" id="PF00651"/>
    </source>
</evidence>
<dbReference type="AlphaFoldDB" id="A0AAI9ZJ04"/>
<dbReference type="InterPro" id="IPR000210">
    <property type="entry name" value="BTB/POZ_dom"/>
</dbReference>
<evidence type="ECO:0000313" key="2">
    <source>
        <dbReference type="EMBL" id="KAK1625482.1"/>
    </source>
</evidence>
<dbReference type="InterPro" id="IPR011333">
    <property type="entry name" value="SKP1/BTB/POZ_sf"/>
</dbReference>
<accession>A0AAI9ZJ04</accession>
<evidence type="ECO:0000313" key="3">
    <source>
        <dbReference type="Proteomes" id="UP001243989"/>
    </source>
</evidence>
<proteinExistence type="predicted"/>
<dbReference type="RefSeq" id="XP_060441477.1">
    <property type="nucleotide sequence ID" value="XM_060585195.1"/>
</dbReference>
<comment type="caution">
    <text evidence="2">The sequence shown here is derived from an EMBL/GenBank/DDBJ whole genome shotgun (WGS) entry which is preliminary data.</text>
</comment>
<sequence length="190" mass="21423">VSFDDRGDLTLKVGNLEDGDVFEFVICSRALARASPVFRAMLFGGFSESKPEGEAWVVKLPEDRPAPFSILLKIIHGCFCEVPQSLTLEDIYQLLVVTNKYDMLSLASTWFAPYRNLKARDGNEKLLWMAWELGDQGAFNGMARDLVVTSEVNKEGQLLDSRGIPFNTYECFDANGLLDRFLNREVTEQL</sequence>
<dbReference type="SUPFAM" id="SSF54695">
    <property type="entry name" value="POZ domain"/>
    <property type="match status" value="1"/>
</dbReference>
<keyword evidence="3" id="KW-1185">Reference proteome</keyword>
<name>A0AAI9ZJ04_9PEZI</name>
<gene>
    <name evidence="2" type="ORF">BDP81DRAFT_328219</name>
</gene>
<dbReference type="Gene3D" id="3.30.710.10">
    <property type="entry name" value="Potassium Channel Kv1.1, Chain A"/>
    <property type="match status" value="1"/>
</dbReference>
<dbReference type="EMBL" id="JAHMHQ010000020">
    <property type="protein sequence ID" value="KAK1625482.1"/>
    <property type="molecule type" value="Genomic_DNA"/>
</dbReference>
<dbReference type="CDD" id="cd18186">
    <property type="entry name" value="BTB_POZ_ZBTB_KLHL-like"/>
    <property type="match status" value="1"/>
</dbReference>
<feature type="domain" description="BTB" evidence="1">
    <location>
        <begin position="8"/>
        <end position="106"/>
    </location>
</feature>
<protein>
    <recommendedName>
        <fullName evidence="1">BTB domain-containing protein</fullName>
    </recommendedName>
</protein>
<dbReference type="Pfam" id="PF00651">
    <property type="entry name" value="BTB"/>
    <property type="match status" value="1"/>
</dbReference>